<dbReference type="AlphaFoldDB" id="A0AB34H3K2"/>
<sequence length="54" mass="5913">MKSRQRLVKSLKRELQMVKETLQAMILQLQPAMEAGEREAAASCGTAGVREAPA</sequence>
<organism evidence="2 3">
    <name type="scientific">Eschrichtius robustus</name>
    <name type="common">California gray whale</name>
    <name type="synonym">Eschrichtius gibbosus</name>
    <dbReference type="NCBI Taxonomy" id="9764"/>
    <lineage>
        <taxon>Eukaryota</taxon>
        <taxon>Metazoa</taxon>
        <taxon>Chordata</taxon>
        <taxon>Craniata</taxon>
        <taxon>Vertebrata</taxon>
        <taxon>Euteleostomi</taxon>
        <taxon>Mammalia</taxon>
        <taxon>Eutheria</taxon>
        <taxon>Laurasiatheria</taxon>
        <taxon>Artiodactyla</taxon>
        <taxon>Whippomorpha</taxon>
        <taxon>Cetacea</taxon>
        <taxon>Mysticeti</taxon>
        <taxon>Eschrichtiidae</taxon>
        <taxon>Eschrichtius</taxon>
    </lineage>
</organism>
<evidence type="ECO:0000313" key="3">
    <source>
        <dbReference type="Proteomes" id="UP001159641"/>
    </source>
</evidence>
<keyword evidence="1" id="KW-0175">Coiled coil</keyword>
<accession>A0AB34H3K2</accession>
<gene>
    <name evidence="2" type="ORF">J1605_005766</name>
</gene>
<dbReference type="EMBL" id="JAIQCJ010001812">
    <property type="protein sequence ID" value="KAJ8787361.1"/>
    <property type="molecule type" value="Genomic_DNA"/>
</dbReference>
<reference evidence="2 3" key="1">
    <citation type="submission" date="2022-11" db="EMBL/GenBank/DDBJ databases">
        <title>Whole genome sequence of Eschrichtius robustus ER-17-0199.</title>
        <authorList>
            <person name="Bruniche-Olsen A."/>
            <person name="Black A.N."/>
            <person name="Fields C.J."/>
            <person name="Walden K."/>
            <person name="Dewoody J.A."/>
        </authorList>
    </citation>
    <scope>NUCLEOTIDE SEQUENCE [LARGE SCALE GENOMIC DNA]</scope>
    <source>
        <strain evidence="2">ER-17-0199</strain>
        <tissue evidence="2">Blubber</tissue>
    </source>
</reference>
<name>A0AB34H3K2_ESCRO</name>
<comment type="caution">
    <text evidence="2">The sequence shown here is derived from an EMBL/GenBank/DDBJ whole genome shotgun (WGS) entry which is preliminary data.</text>
</comment>
<keyword evidence="3" id="KW-1185">Reference proteome</keyword>
<proteinExistence type="predicted"/>
<evidence type="ECO:0000256" key="1">
    <source>
        <dbReference type="SAM" id="Coils"/>
    </source>
</evidence>
<feature type="coiled-coil region" evidence="1">
    <location>
        <begin position="1"/>
        <end position="28"/>
    </location>
</feature>
<evidence type="ECO:0000313" key="2">
    <source>
        <dbReference type="EMBL" id="KAJ8787361.1"/>
    </source>
</evidence>
<dbReference type="Proteomes" id="UP001159641">
    <property type="component" value="Unassembled WGS sequence"/>
</dbReference>
<protein>
    <submittedName>
        <fullName evidence="2">Uncharacterized protein</fullName>
    </submittedName>
</protein>